<name>A0A2N0H6C0_9SPHN</name>
<evidence type="ECO:0008006" key="4">
    <source>
        <dbReference type="Google" id="ProtNLM"/>
    </source>
</evidence>
<keyword evidence="1" id="KW-0472">Membrane</keyword>
<accession>A0A2N0H6C0</accession>
<reference evidence="2 3" key="1">
    <citation type="submission" date="2017-11" db="EMBL/GenBank/DDBJ databases">
        <title>Genomic Encyclopedia of Type Strains, Phase III (KMG-III): the genomes of soil and plant-associated and newly described type strains.</title>
        <authorList>
            <person name="Whitman W."/>
        </authorList>
    </citation>
    <scope>NUCLEOTIDE SEQUENCE [LARGE SCALE GENOMIC DNA]</scope>
    <source>
        <strain evidence="2 3">CGMCC 1.12274</strain>
    </source>
</reference>
<gene>
    <name evidence="2" type="ORF">B0I00_2044</name>
</gene>
<feature type="transmembrane region" description="Helical" evidence="1">
    <location>
        <begin position="335"/>
        <end position="356"/>
    </location>
</feature>
<evidence type="ECO:0000313" key="2">
    <source>
        <dbReference type="EMBL" id="PKB14456.1"/>
    </source>
</evidence>
<keyword evidence="3" id="KW-1185">Reference proteome</keyword>
<dbReference type="OrthoDB" id="9776737at2"/>
<comment type="caution">
    <text evidence="2">The sequence shown here is derived from an EMBL/GenBank/DDBJ whole genome shotgun (WGS) entry which is preliminary data.</text>
</comment>
<evidence type="ECO:0000313" key="3">
    <source>
        <dbReference type="Proteomes" id="UP000232587"/>
    </source>
</evidence>
<dbReference type="Proteomes" id="UP000232587">
    <property type="component" value="Unassembled WGS sequence"/>
</dbReference>
<dbReference type="AlphaFoldDB" id="A0A2N0H6C0"/>
<feature type="transmembrane region" description="Helical" evidence="1">
    <location>
        <begin position="51"/>
        <end position="77"/>
    </location>
</feature>
<feature type="transmembrane region" description="Helical" evidence="1">
    <location>
        <begin position="363"/>
        <end position="380"/>
    </location>
</feature>
<feature type="transmembrane region" description="Helical" evidence="1">
    <location>
        <begin position="433"/>
        <end position="453"/>
    </location>
</feature>
<feature type="transmembrane region" description="Helical" evidence="1">
    <location>
        <begin position="268"/>
        <end position="290"/>
    </location>
</feature>
<keyword evidence="1" id="KW-0812">Transmembrane</keyword>
<feature type="transmembrane region" description="Helical" evidence="1">
    <location>
        <begin position="159"/>
        <end position="181"/>
    </location>
</feature>
<dbReference type="EMBL" id="PHUF01000004">
    <property type="protein sequence ID" value="PKB14456.1"/>
    <property type="molecule type" value="Genomic_DNA"/>
</dbReference>
<proteinExistence type="predicted"/>
<keyword evidence="1" id="KW-1133">Transmembrane helix</keyword>
<feature type="transmembrane region" description="Helical" evidence="1">
    <location>
        <begin position="210"/>
        <end position="226"/>
    </location>
</feature>
<sequence>MQHGHDCKVLVQAVCRVTKIPEGKCPVLRGDDVGATVMTQSKYTGIKFARLVGLVLLGSTAANLCYNAIMAALGYGWPYNFMLFDPIDRFADFFKLAFSYGSTDIHATFVTGQQAEQLAVYMHKSQHNLGTIVNPDHMLPVATAMAIIVRKLMGLVDPFIVFSVCTAVALLSLVATFQSYVTNDKERMYWLLGAIASYPLMFAIDRGHLIALVCAIALIAGARHLFDARRLTWPAAAALSFAVCIRPNLLSIPVLLITLLSPTKIRDLVIFFATCLLLFILSMTISHALFPHYSFETWLMGLADYHRRYVALPINLGYVSSLTSVFMIHSGYNPLVERACFALGALIGILAMHACFKNKMPSSHAAFIAIGLTFIATPALNDYHLLPFFIPLLFLSREGGPENHVDWIIVFSSLFALSPKNYFFGNDNSADAWSWQVICNPIVISIATIWVLMHHLRTPRTDRSIVGTAISQ</sequence>
<evidence type="ECO:0000256" key="1">
    <source>
        <dbReference type="SAM" id="Phobius"/>
    </source>
</evidence>
<protein>
    <recommendedName>
        <fullName evidence="4">DUF2029 domain-containing protein</fullName>
    </recommendedName>
</protein>
<feature type="transmembrane region" description="Helical" evidence="1">
    <location>
        <begin position="238"/>
        <end position="262"/>
    </location>
</feature>
<organism evidence="2 3">
    <name type="scientific">Novosphingobium kunmingense</name>
    <dbReference type="NCBI Taxonomy" id="1211806"/>
    <lineage>
        <taxon>Bacteria</taxon>
        <taxon>Pseudomonadati</taxon>
        <taxon>Pseudomonadota</taxon>
        <taxon>Alphaproteobacteria</taxon>
        <taxon>Sphingomonadales</taxon>
        <taxon>Sphingomonadaceae</taxon>
        <taxon>Novosphingobium</taxon>
    </lineage>
</organism>